<accession>A0A2H4P828</accession>
<name>A0A2H4P828_9CAUD</name>
<evidence type="ECO:0000313" key="2">
    <source>
        <dbReference type="Proteomes" id="UP000241096"/>
    </source>
</evidence>
<keyword evidence="2" id="KW-1185">Reference proteome</keyword>
<protein>
    <submittedName>
        <fullName evidence="1">Uncharacterized protein</fullName>
    </submittedName>
</protein>
<gene>
    <name evidence="1" type="ORF">CNR37_00137</name>
</gene>
<sequence length="78" mass="8883">MKTLYILIGNGGDGSYYPQYTFNAEFVKKLEDMDSEDFSDGDGFHYDTLNVPDECTLESLGITDMADGFEFEDEQEEE</sequence>
<evidence type="ECO:0000313" key="1">
    <source>
        <dbReference type="EMBL" id="ATW58344.1"/>
    </source>
</evidence>
<dbReference type="Proteomes" id="UP000241096">
    <property type="component" value="Segment"/>
</dbReference>
<organism evidence="1 2">
    <name type="scientific">Pseudomonas phage ventosus</name>
    <dbReference type="NCBI Taxonomy" id="2048980"/>
    <lineage>
        <taxon>Viruses</taxon>
        <taxon>Duplodnaviria</taxon>
        <taxon>Heunggongvirae</taxon>
        <taxon>Uroviricota</taxon>
        <taxon>Caudoviricetes</taxon>
        <taxon>Vandenendeviridae</taxon>
        <taxon>Gorskivirinae</taxon>
        <taxon>Ventosusvirus</taxon>
        <taxon>Ventosusvirus ventosus</taxon>
    </lineage>
</organism>
<dbReference type="EMBL" id="MG018930">
    <property type="protein sequence ID" value="ATW58344.1"/>
    <property type="molecule type" value="Genomic_DNA"/>
</dbReference>
<proteinExistence type="predicted"/>
<reference evidence="1 2" key="1">
    <citation type="submission" date="2017-09" db="EMBL/GenBank/DDBJ databases">
        <authorList>
            <person name="Ehlers B."/>
            <person name="Leendertz F.H."/>
        </authorList>
    </citation>
    <scope>NUCLEOTIDE SEQUENCE [LARGE SCALE GENOMIC DNA]</scope>
</reference>